<gene>
    <name evidence="5" type="ORF">ACFOY2_15235</name>
</gene>
<keyword evidence="1" id="KW-0732">Signal</keyword>
<feature type="region of interest" description="Disordered" evidence="2">
    <location>
        <begin position="1"/>
        <end position="34"/>
    </location>
</feature>
<feature type="compositionally biased region" description="Polar residues" evidence="2">
    <location>
        <begin position="1"/>
        <end position="15"/>
    </location>
</feature>
<dbReference type="InterPro" id="IPR029051">
    <property type="entry name" value="DUF4352"/>
</dbReference>
<evidence type="ECO:0000313" key="6">
    <source>
        <dbReference type="Proteomes" id="UP001595851"/>
    </source>
</evidence>
<evidence type="ECO:0000259" key="4">
    <source>
        <dbReference type="Pfam" id="PF11611"/>
    </source>
</evidence>
<accession>A0ABV8G3N5</accession>
<dbReference type="Gene3D" id="2.60.40.1240">
    <property type="match status" value="1"/>
</dbReference>
<proteinExistence type="predicted"/>
<dbReference type="InterPro" id="IPR029050">
    <property type="entry name" value="Immunoprotect_excell_Ig-like"/>
</dbReference>
<evidence type="ECO:0000256" key="2">
    <source>
        <dbReference type="SAM" id="MobiDB-lite"/>
    </source>
</evidence>
<dbReference type="EMBL" id="JBHSBI010000006">
    <property type="protein sequence ID" value="MFC4008583.1"/>
    <property type="molecule type" value="Genomic_DNA"/>
</dbReference>
<feature type="compositionally biased region" description="Pro residues" evidence="2">
    <location>
        <begin position="21"/>
        <end position="34"/>
    </location>
</feature>
<feature type="transmembrane region" description="Helical" evidence="3">
    <location>
        <begin position="49"/>
        <end position="82"/>
    </location>
</feature>
<reference evidence="6" key="1">
    <citation type="journal article" date="2019" name="Int. J. Syst. Evol. Microbiol.">
        <title>The Global Catalogue of Microorganisms (GCM) 10K type strain sequencing project: providing services to taxonomists for standard genome sequencing and annotation.</title>
        <authorList>
            <consortium name="The Broad Institute Genomics Platform"/>
            <consortium name="The Broad Institute Genome Sequencing Center for Infectious Disease"/>
            <person name="Wu L."/>
            <person name="Ma J."/>
        </authorList>
    </citation>
    <scope>NUCLEOTIDE SEQUENCE [LARGE SCALE GENOMIC DNA]</scope>
    <source>
        <strain evidence="6">TBRC 1276</strain>
    </source>
</reference>
<dbReference type="RefSeq" id="WP_379528640.1">
    <property type="nucleotide sequence ID" value="NZ_JBHSBI010000006.1"/>
</dbReference>
<organism evidence="5 6">
    <name type="scientific">Nonomuraea purpurea</name>
    <dbReference type="NCBI Taxonomy" id="1849276"/>
    <lineage>
        <taxon>Bacteria</taxon>
        <taxon>Bacillati</taxon>
        <taxon>Actinomycetota</taxon>
        <taxon>Actinomycetes</taxon>
        <taxon>Streptosporangiales</taxon>
        <taxon>Streptosporangiaceae</taxon>
        <taxon>Nonomuraea</taxon>
    </lineage>
</organism>
<sequence>MSNPYEQQYDPNTAHPQAYGTPPPGYGPMMPPGPNYHQQRMRNGLGVAALVIGIIGPLFGLIPVLFFVAGTLGLLAVIFGFVGRARASRGTASNGGMALSGAILGLISMGLATWGLVITVSAVGEAATQLDQMIATASAAPEAADPSPSKSQARKPIALGAVAKEPPFTLKILSVSREQTVSSSIDSHKAQGSYAVVKVLVKNTGNSPAAFPGTDAGILDSDAKQYKIDSGATISQNLETDQGLYDEINPGQKVTRVLVFDLPKKSAPVVIAMVGAEGSDGSLMYLVKDSELAS</sequence>
<protein>
    <submittedName>
        <fullName evidence="5">DUF4190 domain-containing protein</fullName>
    </submittedName>
</protein>
<evidence type="ECO:0000256" key="1">
    <source>
        <dbReference type="ARBA" id="ARBA00022729"/>
    </source>
</evidence>
<name>A0ABV8G3N5_9ACTN</name>
<evidence type="ECO:0000256" key="3">
    <source>
        <dbReference type="SAM" id="Phobius"/>
    </source>
</evidence>
<feature type="transmembrane region" description="Helical" evidence="3">
    <location>
        <begin position="102"/>
        <end position="123"/>
    </location>
</feature>
<keyword evidence="6" id="KW-1185">Reference proteome</keyword>
<keyword evidence="3" id="KW-0472">Membrane</keyword>
<feature type="domain" description="DUF4352" evidence="4">
    <location>
        <begin position="160"/>
        <end position="268"/>
    </location>
</feature>
<dbReference type="Proteomes" id="UP001595851">
    <property type="component" value="Unassembled WGS sequence"/>
</dbReference>
<comment type="caution">
    <text evidence="5">The sequence shown here is derived from an EMBL/GenBank/DDBJ whole genome shotgun (WGS) entry which is preliminary data.</text>
</comment>
<dbReference type="Pfam" id="PF11611">
    <property type="entry name" value="DUF4352"/>
    <property type="match status" value="1"/>
</dbReference>
<keyword evidence="3" id="KW-0812">Transmembrane</keyword>
<evidence type="ECO:0000313" key="5">
    <source>
        <dbReference type="EMBL" id="MFC4008583.1"/>
    </source>
</evidence>
<keyword evidence="3" id="KW-1133">Transmembrane helix</keyword>